<sequence length="160" mass="17783">MSLIDARAVFAALANDASRALYAAHVLGDPAMVTLSPSKRKRATEALAAAGLLHEDAASAQPFRDLLAAVQTPPRVIVDGPARFLDEDGRLLRFPRTEADRIALLELIADRVLPSGERIDERTLGERISSITDDVPLLRRYLVDYRFIDRTRTGSEYWRI</sequence>
<keyword evidence="3" id="KW-1185">Reference proteome</keyword>
<dbReference type="Pfam" id="PF09860">
    <property type="entry name" value="DUF2087"/>
    <property type="match status" value="1"/>
</dbReference>
<dbReference type="RefSeq" id="WP_165132417.1">
    <property type="nucleotide sequence ID" value="NZ_CP049253.1"/>
</dbReference>
<proteinExistence type="predicted"/>
<evidence type="ECO:0000313" key="2">
    <source>
        <dbReference type="EMBL" id="MBP2435597.1"/>
    </source>
</evidence>
<dbReference type="Proteomes" id="UP001519362">
    <property type="component" value="Unassembled WGS sequence"/>
</dbReference>
<comment type="caution">
    <text evidence="2">The sequence shown here is derived from an EMBL/GenBank/DDBJ whole genome shotgun (WGS) entry which is preliminary data.</text>
</comment>
<organism evidence="2 3">
    <name type="scientific">Microbacterium amylolyticum</name>
    <dbReference type="NCBI Taxonomy" id="936337"/>
    <lineage>
        <taxon>Bacteria</taxon>
        <taxon>Bacillati</taxon>
        <taxon>Actinomycetota</taxon>
        <taxon>Actinomycetes</taxon>
        <taxon>Micrococcales</taxon>
        <taxon>Microbacteriaceae</taxon>
        <taxon>Microbacterium</taxon>
    </lineage>
</organism>
<evidence type="ECO:0000313" key="3">
    <source>
        <dbReference type="Proteomes" id="UP001519362"/>
    </source>
</evidence>
<feature type="domain" description="DUF2087" evidence="1">
    <location>
        <begin position="90"/>
        <end position="159"/>
    </location>
</feature>
<evidence type="ECO:0000259" key="1">
    <source>
        <dbReference type="Pfam" id="PF09860"/>
    </source>
</evidence>
<gene>
    <name evidence="2" type="ORF">JOF34_000183</name>
</gene>
<accession>A0ABS4ZE82</accession>
<protein>
    <recommendedName>
        <fullName evidence="1">DUF2087 domain-containing protein</fullName>
    </recommendedName>
</protein>
<reference evidence="2 3" key="1">
    <citation type="submission" date="2021-03" db="EMBL/GenBank/DDBJ databases">
        <title>Sequencing the genomes of 1000 actinobacteria strains.</title>
        <authorList>
            <person name="Klenk H.-P."/>
        </authorList>
    </citation>
    <scope>NUCLEOTIDE SEQUENCE [LARGE SCALE GENOMIC DNA]</scope>
    <source>
        <strain evidence="2 3">DSM 24221</strain>
    </source>
</reference>
<dbReference type="InterPro" id="IPR018656">
    <property type="entry name" value="DUF2087"/>
</dbReference>
<name>A0ABS4ZE82_9MICO</name>
<dbReference type="EMBL" id="JAGIOL010000001">
    <property type="protein sequence ID" value="MBP2435597.1"/>
    <property type="molecule type" value="Genomic_DNA"/>
</dbReference>